<dbReference type="AlphaFoldDB" id="E2AZY7"/>
<dbReference type="Proteomes" id="UP000000311">
    <property type="component" value="Unassembled WGS sequence"/>
</dbReference>
<dbReference type="STRING" id="104421.E2AZY7"/>
<protein>
    <submittedName>
        <fullName evidence="2">Uncharacterized aminotransferase SSO0104</fullName>
    </submittedName>
</protein>
<dbReference type="PANTHER" id="PTHR42858:SF1">
    <property type="entry name" value="LD15494P"/>
    <property type="match status" value="1"/>
</dbReference>
<sequence length="286" mass="32665">MTTVNNDPYLRHLFDGETVFNVYDKEITNLSVGAPGPDLLKHCVEMLNQCTRHRLEEEAKEGKYYLFQYGATAGHWECRNELAKFLSTRYGNSVMRENLLLTCGASHGLQQLLNNILSPNGVIFVEEVTYMLALEVFKQFPLIRVVTVPMKDDVVDVDALEKIVAEEKTKGNYFLNDQKMFWAMYYTISIFHNPTGMTLPPDQCKRVVEIARNNSIVVVCDDVYSLLYYGDGYPPRRLFSYDNPEDKNYKGGNVVSNSSFSKVFAPAMRFGWIESSPRVINTIKTS</sequence>
<dbReference type="CDD" id="cd00609">
    <property type="entry name" value="AAT_like"/>
    <property type="match status" value="1"/>
</dbReference>
<proteinExistence type="predicted"/>
<dbReference type="PANTHER" id="PTHR42858">
    <property type="entry name" value="AMINOTRANSFERASE"/>
    <property type="match status" value="1"/>
</dbReference>
<dbReference type="OMA" id="YTISIFH"/>
<dbReference type="FunCoup" id="E2AZY7">
    <property type="interactions" value="13"/>
</dbReference>
<dbReference type="GO" id="GO:0030170">
    <property type="term" value="F:pyridoxal phosphate binding"/>
    <property type="evidence" value="ECO:0007669"/>
    <property type="project" value="InterPro"/>
</dbReference>
<dbReference type="InterPro" id="IPR015424">
    <property type="entry name" value="PyrdxlP-dep_Trfase"/>
</dbReference>
<evidence type="ECO:0000313" key="3">
    <source>
        <dbReference type="Proteomes" id="UP000000311"/>
    </source>
</evidence>
<keyword evidence="3" id="KW-1185">Reference proteome</keyword>
<gene>
    <name evidence="2" type="ORF">EAG_12185</name>
</gene>
<keyword evidence="2" id="KW-0808">Transferase</keyword>
<keyword evidence="2" id="KW-0032">Aminotransferase</keyword>
<organism evidence="3">
    <name type="scientific">Camponotus floridanus</name>
    <name type="common">Florida carpenter ant</name>
    <dbReference type="NCBI Taxonomy" id="104421"/>
    <lineage>
        <taxon>Eukaryota</taxon>
        <taxon>Metazoa</taxon>
        <taxon>Ecdysozoa</taxon>
        <taxon>Arthropoda</taxon>
        <taxon>Hexapoda</taxon>
        <taxon>Insecta</taxon>
        <taxon>Pterygota</taxon>
        <taxon>Neoptera</taxon>
        <taxon>Endopterygota</taxon>
        <taxon>Hymenoptera</taxon>
        <taxon>Apocrita</taxon>
        <taxon>Aculeata</taxon>
        <taxon>Formicoidea</taxon>
        <taxon>Formicidae</taxon>
        <taxon>Formicinae</taxon>
        <taxon>Camponotus</taxon>
    </lineage>
</organism>
<dbReference type="InterPro" id="IPR015422">
    <property type="entry name" value="PyrdxlP-dep_Trfase_small"/>
</dbReference>
<dbReference type="Pfam" id="PF00155">
    <property type="entry name" value="Aminotran_1_2"/>
    <property type="match status" value="1"/>
</dbReference>
<accession>E2AZY7</accession>
<reference evidence="2 3" key="1">
    <citation type="journal article" date="2010" name="Science">
        <title>Genomic comparison of the ants Camponotus floridanus and Harpegnathos saltator.</title>
        <authorList>
            <person name="Bonasio R."/>
            <person name="Zhang G."/>
            <person name="Ye C."/>
            <person name="Mutti N.S."/>
            <person name="Fang X."/>
            <person name="Qin N."/>
            <person name="Donahue G."/>
            <person name="Yang P."/>
            <person name="Li Q."/>
            <person name="Li C."/>
            <person name="Zhang P."/>
            <person name="Huang Z."/>
            <person name="Berger S.L."/>
            <person name="Reinberg D."/>
            <person name="Wang J."/>
            <person name="Liebig J."/>
        </authorList>
    </citation>
    <scope>NUCLEOTIDE SEQUENCE [LARGE SCALE GENOMIC DNA]</scope>
    <source>
        <strain evidence="3">C129</strain>
    </source>
</reference>
<dbReference type="EMBL" id="GL444289">
    <property type="protein sequence ID" value="EFN60990.1"/>
    <property type="molecule type" value="Genomic_DNA"/>
</dbReference>
<evidence type="ECO:0000313" key="2">
    <source>
        <dbReference type="EMBL" id="EFN60990.1"/>
    </source>
</evidence>
<dbReference type="InterPro" id="IPR004839">
    <property type="entry name" value="Aminotransferase_I/II_large"/>
</dbReference>
<feature type="domain" description="Aminotransferase class I/classII large" evidence="1">
    <location>
        <begin position="26"/>
        <end position="284"/>
    </location>
</feature>
<name>E2AZY7_CAMFO</name>
<evidence type="ECO:0000259" key="1">
    <source>
        <dbReference type="Pfam" id="PF00155"/>
    </source>
</evidence>
<dbReference type="GO" id="GO:0047536">
    <property type="term" value="F:2-aminoadipate transaminase activity"/>
    <property type="evidence" value="ECO:0007669"/>
    <property type="project" value="TreeGrafter"/>
</dbReference>
<dbReference type="SUPFAM" id="SSF53383">
    <property type="entry name" value="PLP-dependent transferases"/>
    <property type="match status" value="1"/>
</dbReference>
<dbReference type="InterPro" id="IPR015421">
    <property type="entry name" value="PyrdxlP-dep_Trfase_major"/>
</dbReference>
<dbReference type="Gene3D" id="3.40.640.10">
    <property type="entry name" value="Type I PLP-dependent aspartate aminotransferase-like (Major domain)"/>
    <property type="match status" value="1"/>
</dbReference>
<dbReference type="Gene3D" id="3.90.1150.10">
    <property type="entry name" value="Aspartate Aminotransferase, domain 1"/>
    <property type="match status" value="1"/>
</dbReference>
<dbReference type="InParanoid" id="E2AZY7"/>
<dbReference type="OrthoDB" id="7042322at2759"/>